<keyword evidence="7" id="KW-1133">Transmembrane helix</keyword>
<dbReference type="InterPro" id="IPR017900">
    <property type="entry name" value="4Fe4S_Fe_S_CS"/>
</dbReference>
<dbReference type="InterPro" id="IPR014116">
    <property type="entry name" value="Cyt_c_oxidase_cbb3_FixG"/>
</dbReference>
<gene>
    <name evidence="9" type="ORF">SKTS_07550</name>
</gene>
<evidence type="ECO:0000256" key="5">
    <source>
        <dbReference type="ARBA" id="ARBA00023004"/>
    </source>
</evidence>
<dbReference type="Proteomes" id="UP000502260">
    <property type="component" value="Chromosome"/>
</dbReference>
<dbReference type="Pfam" id="PF12801">
    <property type="entry name" value="Fer4_5"/>
    <property type="match status" value="1"/>
</dbReference>
<dbReference type="PANTHER" id="PTHR30176">
    <property type="entry name" value="FERREDOXIN-TYPE PROTEIN NAPH"/>
    <property type="match status" value="1"/>
</dbReference>
<keyword evidence="2" id="KW-0004">4Fe-4S</keyword>
<dbReference type="InterPro" id="IPR032879">
    <property type="entry name" value="FixG_C"/>
</dbReference>
<feature type="transmembrane region" description="Helical" evidence="7">
    <location>
        <begin position="161"/>
        <end position="181"/>
    </location>
</feature>
<feature type="transmembrane region" description="Helical" evidence="7">
    <location>
        <begin position="40"/>
        <end position="60"/>
    </location>
</feature>
<dbReference type="PANTHER" id="PTHR30176:SF3">
    <property type="entry name" value="FERREDOXIN-TYPE PROTEIN NAPH"/>
    <property type="match status" value="1"/>
</dbReference>
<dbReference type="Gene3D" id="2.60.40.10">
    <property type="entry name" value="Immunoglobulins"/>
    <property type="match status" value="1"/>
</dbReference>
<dbReference type="GO" id="GO:0005886">
    <property type="term" value="C:plasma membrane"/>
    <property type="evidence" value="ECO:0007669"/>
    <property type="project" value="TreeGrafter"/>
</dbReference>
<dbReference type="AlphaFoldDB" id="A0A6F8VAU1"/>
<keyword evidence="4" id="KW-0249">Electron transport</keyword>
<feature type="transmembrane region" description="Helical" evidence="7">
    <location>
        <begin position="342"/>
        <end position="362"/>
    </location>
</feature>
<keyword evidence="7" id="KW-0812">Transmembrane</keyword>
<keyword evidence="1" id="KW-0813">Transport</keyword>
<dbReference type="Pfam" id="PF11614">
    <property type="entry name" value="FixG_C"/>
    <property type="match status" value="1"/>
</dbReference>
<dbReference type="EMBL" id="AP022853">
    <property type="protein sequence ID" value="BCB25869.1"/>
    <property type="molecule type" value="Genomic_DNA"/>
</dbReference>
<keyword evidence="5" id="KW-0408">Iron</keyword>
<dbReference type="SUPFAM" id="SSF54862">
    <property type="entry name" value="4Fe-4S ferredoxins"/>
    <property type="match status" value="1"/>
</dbReference>
<organism evidence="9 10">
    <name type="scientific">Sulfurimicrobium lacus</name>
    <dbReference type="NCBI Taxonomy" id="2715678"/>
    <lineage>
        <taxon>Bacteria</taxon>
        <taxon>Pseudomonadati</taxon>
        <taxon>Pseudomonadota</taxon>
        <taxon>Betaproteobacteria</taxon>
        <taxon>Nitrosomonadales</taxon>
        <taxon>Sulfuricellaceae</taxon>
        <taxon>Sulfurimicrobium</taxon>
    </lineage>
</organism>
<dbReference type="PROSITE" id="PS00198">
    <property type="entry name" value="4FE4S_FER_1"/>
    <property type="match status" value="1"/>
</dbReference>
<protein>
    <submittedName>
        <fullName evidence="9">Ferredoxin</fullName>
    </submittedName>
</protein>
<feature type="domain" description="4Fe-4S ferredoxin-type" evidence="8">
    <location>
        <begin position="258"/>
        <end position="287"/>
    </location>
</feature>
<proteinExistence type="predicted"/>
<sequence length="475" mass="54055">MNQSDGKVAGKVEEPVEAKDLYEARKNIYARSVTGIFANLRILGVALTQFVFYVFPWLIWNDRPMMLFDLVHRKFYVFGYIFFPQDFVYLTGVLVIAALALFLFTAVAGRIWCGYACPQTVYTEIFMWIERAIEGDRAQQIKLAKSPWNARKIRLKLAKHAAWFAVALWTGFTFVGFFTPIRDLAHEFASFSMGPWETFWVFFYGFTTYGFAGHMREQVCLYMCPYARFQSVMFDPDTLIITYDGNRGEPRGQRNKNADYRAEGKGDCVDCGICVQVCPTGIDIRKGLQYECIGCAACIDACNQVMDKMSYPRGLIRYSTENVMLGKFPERSMTAHVFRPRVLLYTAILTAIAIALGVAIYMREPLKANIIRDRTNLVRETDDGLLENVYRMQIINMDEKAHRYTLSASGMNDLKVTTNEAQPLLVEPASTRVVSMSLIADPENLKTGSIPVHIKIQDVDNPDISANEKTSFLVR</sequence>
<keyword evidence="7" id="KW-0472">Membrane</keyword>
<dbReference type="NCBIfam" id="TIGR02745">
    <property type="entry name" value="ccoG_rdxA_fixG"/>
    <property type="match status" value="1"/>
</dbReference>
<name>A0A6F8VAU1_9PROT</name>
<evidence type="ECO:0000313" key="9">
    <source>
        <dbReference type="EMBL" id="BCB25869.1"/>
    </source>
</evidence>
<dbReference type="GO" id="GO:0046872">
    <property type="term" value="F:metal ion binding"/>
    <property type="evidence" value="ECO:0007669"/>
    <property type="project" value="UniProtKB-KW"/>
</dbReference>
<dbReference type="InterPro" id="IPR009051">
    <property type="entry name" value="Helical_ferredxn"/>
</dbReference>
<dbReference type="RefSeq" id="WP_173060610.1">
    <property type="nucleotide sequence ID" value="NZ_AP022853.1"/>
</dbReference>
<dbReference type="InterPro" id="IPR013783">
    <property type="entry name" value="Ig-like_fold"/>
</dbReference>
<keyword evidence="6" id="KW-0411">Iron-sulfur</keyword>
<feature type="transmembrane region" description="Helical" evidence="7">
    <location>
        <begin position="193"/>
        <end position="212"/>
    </location>
</feature>
<evidence type="ECO:0000256" key="3">
    <source>
        <dbReference type="ARBA" id="ARBA00022723"/>
    </source>
</evidence>
<accession>A0A6F8VAU1</accession>
<evidence type="ECO:0000256" key="4">
    <source>
        <dbReference type="ARBA" id="ARBA00022982"/>
    </source>
</evidence>
<evidence type="ECO:0000256" key="2">
    <source>
        <dbReference type="ARBA" id="ARBA00022485"/>
    </source>
</evidence>
<feature type="transmembrane region" description="Helical" evidence="7">
    <location>
        <begin position="87"/>
        <end position="108"/>
    </location>
</feature>
<dbReference type="InterPro" id="IPR051684">
    <property type="entry name" value="Electron_Trans/Redox"/>
</dbReference>
<evidence type="ECO:0000256" key="7">
    <source>
        <dbReference type="SAM" id="Phobius"/>
    </source>
</evidence>
<dbReference type="KEGG" id="slac:SKTS_07550"/>
<dbReference type="Pfam" id="PF13746">
    <property type="entry name" value="Fer4_18"/>
    <property type="match status" value="1"/>
</dbReference>
<keyword evidence="10" id="KW-1185">Reference proteome</keyword>
<reference evidence="10" key="1">
    <citation type="submission" date="2020-03" db="EMBL/GenBank/DDBJ databases">
        <title>Complete genome sequence of sulfur-oxidizing bacterium skT11.</title>
        <authorList>
            <person name="Kanda M."/>
            <person name="Kojima H."/>
            <person name="Fukui M."/>
        </authorList>
    </citation>
    <scope>NUCLEOTIDE SEQUENCE [LARGE SCALE GENOMIC DNA]</scope>
    <source>
        <strain evidence="10">skT11</strain>
    </source>
</reference>
<evidence type="ECO:0000259" key="8">
    <source>
        <dbReference type="PROSITE" id="PS51379"/>
    </source>
</evidence>
<dbReference type="InterPro" id="IPR017896">
    <property type="entry name" value="4Fe4S_Fe-S-bd"/>
</dbReference>
<evidence type="ECO:0000256" key="1">
    <source>
        <dbReference type="ARBA" id="ARBA00022448"/>
    </source>
</evidence>
<evidence type="ECO:0000256" key="6">
    <source>
        <dbReference type="ARBA" id="ARBA00023014"/>
    </source>
</evidence>
<dbReference type="PROSITE" id="PS51379">
    <property type="entry name" value="4FE4S_FER_2"/>
    <property type="match status" value="1"/>
</dbReference>
<keyword evidence="3" id="KW-0479">Metal-binding</keyword>
<dbReference type="GO" id="GO:0051539">
    <property type="term" value="F:4 iron, 4 sulfur cluster binding"/>
    <property type="evidence" value="ECO:0007669"/>
    <property type="project" value="UniProtKB-KW"/>
</dbReference>
<evidence type="ECO:0000313" key="10">
    <source>
        <dbReference type="Proteomes" id="UP000502260"/>
    </source>
</evidence>
<dbReference type="Gene3D" id="1.10.1060.10">
    <property type="entry name" value="Alpha-helical ferredoxin"/>
    <property type="match status" value="1"/>
</dbReference>